<evidence type="ECO:0000259" key="1">
    <source>
        <dbReference type="PROSITE" id="PS51724"/>
    </source>
</evidence>
<dbReference type="SUPFAM" id="SSF110997">
    <property type="entry name" value="Sporulation related repeat"/>
    <property type="match status" value="1"/>
</dbReference>
<dbReference type="RefSeq" id="WP_240712084.1">
    <property type="nucleotide sequence ID" value="NZ_JAKVTV010000001.1"/>
</dbReference>
<name>A0A9X1V1L0_9FLAO</name>
<keyword evidence="3" id="KW-1185">Reference proteome</keyword>
<dbReference type="Gene3D" id="3.30.70.1070">
    <property type="entry name" value="Sporulation related repeat"/>
    <property type="match status" value="1"/>
</dbReference>
<comment type="caution">
    <text evidence="2">The sequence shown here is derived from an EMBL/GenBank/DDBJ whole genome shotgun (WGS) entry which is preliminary data.</text>
</comment>
<evidence type="ECO:0000313" key="2">
    <source>
        <dbReference type="EMBL" id="MCH4821961.1"/>
    </source>
</evidence>
<dbReference type="GO" id="GO:0042834">
    <property type="term" value="F:peptidoglycan binding"/>
    <property type="evidence" value="ECO:0007669"/>
    <property type="project" value="InterPro"/>
</dbReference>
<sequence>MRKPKSLLLFTFGAFLFFSQQEMIAQQGNVNIQQNEKIEKLMDVKTELNKNNQIRDRYVIQLFYGDNGEANEVIQKYRDLYSYTSQITYEAPNYKVWVGNFRNRLEADRALLRIKENFPAAFIPKPQRK</sequence>
<organism evidence="2 3">
    <name type="scientific">Christiangramia lutea</name>
    <dbReference type="NCBI Taxonomy" id="1607951"/>
    <lineage>
        <taxon>Bacteria</taxon>
        <taxon>Pseudomonadati</taxon>
        <taxon>Bacteroidota</taxon>
        <taxon>Flavobacteriia</taxon>
        <taxon>Flavobacteriales</taxon>
        <taxon>Flavobacteriaceae</taxon>
        <taxon>Christiangramia</taxon>
    </lineage>
</organism>
<accession>A0A9X1V1L0</accession>
<evidence type="ECO:0000313" key="3">
    <source>
        <dbReference type="Proteomes" id="UP001139226"/>
    </source>
</evidence>
<gene>
    <name evidence="2" type="ORF">ML462_02145</name>
</gene>
<feature type="domain" description="SPOR" evidence="1">
    <location>
        <begin position="51"/>
        <end position="129"/>
    </location>
</feature>
<dbReference type="Pfam" id="PF05036">
    <property type="entry name" value="SPOR"/>
    <property type="match status" value="1"/>
</dbReference>
<proteinExistence type="predicted"/>
<dbReference type="InterPro" id="IPR007730">
    <property type="entry name" value="SPOR-like_dom"/>
</dbReference>
<reference evidence="2" key="1">
    <citation type="submission" date="2022-03" db="EMBL/GenBank/DDBJ databases">
        <title>Gramella crocea sp. nov., isolated from activated sludge of a seafood processing plant.</title>
        <authorList>
            <person name="Zhang X."/>
        </authorList>
    </citation>
    <scope>NUCLEOTIDE SEQUENCE</scope>
    <source>
        <strain evidence="2">YJ019</strain>
    </source>
</reference>
<protein>
    <submittedName>
        <fullName evidence="2">SPOR domain-containing protein</fullName>
    </submittedName>
</protein>
<dbReference type="Proteomes" id="UP001139226">
    <property type="component" value="Unassembled WGS sequence"/>
</dbReference>
<dbReference type="AlphaFoldDB" id="A0A9X1V1L0"/>
<dbReference type="InterPro" id="IPR036680">
    <property type="entry name" value="SPOR-like_sf"/>
</dbReference>
<dbReference type="EMBL" id="JAKVTV010000001">
    <property type="protein sequence ID" value="MCH4821961.1"/>
    <property type="molecule type" value="Genomic_DNA"/>
</dbReference>
<dbReference type="PROSITE" id="PS51724">
    <property type="entry name" value="SPOR"/>
    <property type="match status" value="1"/>
</dbReference>